<dbReference type="EMBL" id="CAJNOG010009187">
    <property type="protein sequence ID" value="CAF1571101.1"/>
    <property type="molecule type" value="Genomic_DNA"/>
</dbReference>
<accession>A0A815YIV9</accession>
<evidence type="ECO:0000313" key="3">
    <source>
        <dbReference type="Proteomes" id="UP000663845"/>
    </source>
</evidence>
<comment type="caution">
    <text evidence="2">The sequence shown here is derived from an EMBL/GenBank/DDBJ whole genome shotgun (WGS) entry which is preliminary data.</text>
</comment>
<feature type="region of interest" description="Disordered" evidence="1">
    <location>
        <begin position="1"/>
        <end position="36"/>
    </location>
</feature>
<proteinExistence type="predicted"/>
<evidence type="ECO:0000256" key="1">
    <source>
        <dbReference type="SAM" id="MobiDB-lite"/>
    </source>
</evidence>
<name>A0A815YIV9_9BILA</name>
<evidence type="ECO:0000313" key="2">
    <source>
        <dbReference type="EMBL" id="CAF1571101.1"/>
    </source>
</evidence>
<feature type="compositionally biased region" description="Acidic residues" evidence="1">
    <location>
        <begin position="18"/>
        <end position="27"/>
    </location>
</feature>
<reference evidence="2" key="1">
    <citation type="submission" date="2021-02" db="EMBL/GenBank/DDBJ databases">
        <authorList>
            <person name="Nowell W R."/>
        </authorList>
    </citation>
    <scope>NUCLEOTIDE SEQUENCE</scope>
</reference>
<organism evidence="2 3">
    <name type="scientific">Adineta steineri</name>
    <dbReference type="NCBI Taxonomy" id="433720"/>
    <lineage>
        <taxon>Eukaryota</taxon>
        <taxon>Metazoa</taxon>
        <taxon>Spiralia</taxon>
        <taxon>Gnathifera</taxon>
        <taxon>Rotifera</taxon>
        <taxon>Eurotatoria</taxon>
        <taxon>Bdelloidea</taxon>
        <taxon>Adinetida</taxon>
        <taxon>Adinetidae</taxon>
        <taxon>Adineta</taxon>
    </lineage>
</organism>
<feature type="compositionally biased region" description="Acidic residues" evidence="1">
    <location>
        <begin position="1"/>
        <end position="11"/>
    </location>
</feature>
<sequence length="36" mass="4202">TTEDDDIDDDPEFRLPETDYEIDDDLGDELHVSSKF</sequence>
<dbReference type="AlphaFoldDB" id="A0A815YIV9"/>
<dbReference type="Proteomes" id="UP000663845">
    <property type="component" value="Unassembled WGS sequence"/>
</dbReference>
<feature type="non-terminal residue" evidence="2">
    <location>
        <position position="1"/>
    </location>
</feature>
<protein>
    <submittedName>
        <fullName evidence="2">Uncharacterized protein</fullName>
    </submittedName>
</protein>
<gene>
    <name evidence="2" type="ORF">JYZ213_LOCUS47351</name>
</gene>